<dbReference type="EMBL" id="JALBUT010000009">
    <property type="protein sequence ID" value="MDX8416157.1"/>
    <property type="molecule type" value="Genomic_DNA"/>
</dbReference>
<dbReference type="PANTHER" id="PTHR43698:SF1">
    <property type="entry name" value="BLL4564 PROTEIN"/>
    <property type="match status" value="1"/>
</dbReference>
<accession>A0ABU4WKZ8</accession>
<dbReference type="InterPro" id="IPR047263">
    <property type="entry name" value="HNL-like_cupin"/>
</dbReference>
<organism evidence="4 5">
    <name type="scientific">Intestinicryptomonas porci</name>
    <dbReference type="NCBI Taxonomy" id="2926320"/>
    <lineage>
        <taxon>Bacteria</taxon>
        <taxon>Pseudomonadati</taxon>
        <taxon>Verrucomicrobiota</taxon>
        <taxon>Opitutia</taxon>
        <taxon>Opitutales</taxon>
        <taxon>Intestinicryptomonaceae</taxon>
        <taxon>Intestinicryptomonas</taxon>
    </lineage>
</organism>
<feature type="chain" id="PRO_5045256305" evidence="1">
    <location>
        <begin position="22"/>
        <end position="349"/>
    </location>
</feature>
<dbReference type="InterPro" id="IPR014710">
    <property type="entry name" value="RmlC-like_jellyroll"/>
</dbReference>
<dbReference type="InterPro" id="IPR003779">
    <property type="entry name" value="CMD-like"/>
</dbReference>
<evidence type="ECO:0000256" key="1">
    <source>
        <dbReference type="SAM" id="SignalP"/>
    </source>
</evidence>
<dbReference type="Pfam" id="PF07883">
    <property type="entry name" value="Cupin_2"/>
    <property type="match status" value="1"/>
</dbReference>
<feature type="domain" description="Carboxymuconolactone decarboxylase-like" evidence="2">
    <location>
        <begin position="23"/>
        <end position="89"/>
    </location>
</feature>
<keyword evidence="5" id="KW-1185">Reference proteome</keyword>
<dbReference type="CDD" id="cd02233">
    <property type="entry name" value="cupin_HNL-like"/>
    <property type="match status" value="1"/>
</dbReference>
<protein>
    <submittedName>
        <fullName evidence="4">Carboxymuconolactone decarboxylase family protein</fullName>
    </submittedName>
</protein>
<comment type="caution">
    <text evidence="4">The sequence shown here is derived from an EMBL/GenBank/DDBJ whole genome shotgun (WGS) entry which is preliminary data.</text>
</comment>
<keyword evidence="1" id="KW-0732">Signal</keyword>
<dbReference type="InterPro" id="IPR011051">
    <property type="entry name" value="RmlC_Cupin_sf"/>
</dbReference>
<evidence type="ECO:0000259" key="2">
    <source>
        <dbReference type="Pfam" id="PF02627"/>
    </source>
</evidence>
<name>A0ABU4WKZ8_9BACT</name>
<evidence type="ECO:0000259" key="3">
    <source>
        <dbReference type="Pfam" id="PF07883"/>
    </source>
</evidence>
<dbReference type="Gene3D" id="1.20.1290.10">
    <property type="entry name" value="AhpD-like"/>
    <property type="match status" value="1"/>
</dbReference>
<evidence type="ECO:0000313" key="4">
    <source>
        <dbReference type="EMBL" id="MDX8416157.1"/>
    </source>
</evidence>
<dbReference type="InterPro" id="IPR013096">
    <property type="entry name" value="Cupin_2"/>
</dbReference>
<dbReference type="Pfam" id="PF02627">
    <property type="entry name" value="CMD"/>
    <property type="match status" value="2"/>
</dbReference>
<dbReference type="Gene3D" id="2.60.120.10">
    <property type="entry name" value="Jelly Rolls"/>
    <property type="match status" value="1"/>
</dbReference>
<gene>
    <name evidence="4" type="ORF">MOX91_08225</name>
</gene>
<reference evidence="4 5" key="1">
    <citation type="submission" date="2022-03" db="EMBL/GenBank/DDBJ databases">
        <title>Novel taxa within the pig intestine.</title>
        <authorList>
            <person name="Wylensek D."/>
            <person name="Bishof K."/>
            <person name="Afrizal A."/>
            <person name="Clavel T."/>
        </authorList>
    </citation>
    <scope>NUCLEOTIDE SEQUENCE [LARGE SCALE GENOMIC DNA]</scope>
    <source>
        <strain evidence="4 5">CLA-KB-P66</strain>
    </source>
</reference>
<feature type="domain" description="Carboxymuconolactone decarboxylase-like" evidence="2">
    <location>
        <begin position="140"/>
        <end position="206"/>
    </location>
</feature>
<dbReference type="RefSeq" id="WP_370397610.1">
    <property type="nucleotide sequence ID" value="NZ_JALBUT010000009.1"/>
</dbReference>
<feature type="signal peptide" evidence="1">
    <location>
        <begin position="1"/>
        <end position="21"/>
    </location>
</feature>
<sequence>MKNITRIAALFAALCFSSAMEAEDKMDSLTQKEQNIALAAAYAARGDQNGLRGALASGLDSGVSVNEYKEVLVQVYAYCGFPRSLNSLATFMELLKSRGGKDAFGAIPDSFPKGDIAFGTENQTKLAGREVKGPIFEFAPAIDEFLKTHLFGDFFGRNNLDWKTREIATIAMLAAMEGTESQLASHINIGKHNGITDVQVCEILRLVENGPKGMSNTSPFPLGEENTAYAKYFSGKSYLAPLASNSELGVPVANVTFEPACRNNWHSHTGGQILIAVGGIGFYQEKGKPARRLKAGDVVEIAPNVVHWHGAAPDRWFSHLAISCNPKTNKNTWLDPVSDAEYAEAVSEK</sequence>
<proteinExistence type="predicted"/>
<dbReference type="PANTHER" id="PTHR43698">
    <property type="entry name" value="RIBD C-TERMINAL DOMAIN CONTAINING PROTEIN"/>
    <property type="match status" value="1"/>
</dbReference>
<dbReference type="InterPro" id="IPR029032">
    <property type="entry name" value="AhpD-like"/>
</dbReference>
<dbReference type="Proteomes" id="UP001275932">
    <property type="component" value="Unassembled WGS sequence"/>
</dbReference>
<dbReference type="SUPFAM" id="SSF69118">
    <property type="entry name" value="AhpD-like"/>
    <property type="match status" value="1"/>
</dbReference>
<evidence type="ECO:0000313" key="5">
    <source>
        <dbReference type="Proteomes" id="UP001275932"/>
    </source>
</evidence>
<feature type="domain" description="Cupin type-2" evidence="3">
    <location>
        <begin position="255"/>
        <end position="311"/>
    </location>
</feature>
<dbReference type="SUPFAM" id="SSF51182">
    <property type="entry name" value="RmlC-like cupins"/>
    <property type="match status" value="1"/>
</dbReference>